<sequence length="155" mass="18074">MESDMLLDNPDHFDQHGNRKAPWLFWFATVFLARAWWIFVFAGASRGQGETLLSLFYPDKYALYTGFVTGTPALCLMLLAGSQHLFPVWLKAKWQYLWWLLPASCLVDLAIQVKHMMMLHWQFQWSAAVTLVVGGWVTFYLLKSRRVRLLFSVPE</sequence>
<evidence type="ECO:0000256" key="1">
    <source>
        <dbReference type="SAM" id="Phobius"/>
    </source>
</evidence>
<keyword evidence="1" id="KW-0472">Membrane</keyword>
<comment type="caution">
    <text evidence="2">The sequence shown here is derived from an EMBL/GenBank/DDBJ whole genome shotgun (WGS) entry which is preliminary data.</text>
</comment>
<organism evidence="2 3">
    <name type="scientific">Veronia pacifica</name>
    <dbReference type="NCBI Taxonomy" id="1080227"/>
    <lineage>
        <taxon>Bacteria</taxon>
        <taxon>Pseudomonadati</taxon>
        <taxon>Pseudomonadota</taxon>
        <taxon>Gammaproteobacteria</taxon>
        <taxon>Vibrionales</taxon>
        <taxon>Vibrionaceae</taxon>
        <taxon>Veronia</taxon>
    </lineage>
</organism>
<feature type="transmembrane region" description="Helical" evidence="1">
    <location>
        <begin position="123"/>
        <end position="142"/>
    </location>
</feature>
<dbReference type="InterPro" id="IPR021318">
    <property type="entry name" value="DUF2919"/>
</dbReference>
<reference evidence="2 3" key="1">
    <citation type="submission" date="2016-05" db="EMBL/GenBank/DDBJ databases">
        <title>Genomic Taxonomy of the Vibrionaceae.</title>
        <authorList>
            <person name="Gomez-Gil B."/>
            <person name="Enciso-Ibarra J."/>
        </authorList>
    </citation>
    <scope>NUCLEOTIDE SEQUENCE [LARGE SCALE GENOMIC DNA]</scope>
    <source>
        <strain evidence="2 3">CAIM 1920</strain>
    </source>
</reference>
<feature type="transmembrane region" description="Helical" evidence="1">
    <location>
        <begin position="21"/>
        <end position="41"/>
    </location>
</feature>
<keyword evidence="1" id="KW-1133">Transmembrane helix</keyword>
<feature type="transmembrane region" description="Helical" evidence="1">
    <location>
        <begin position="94"/>
        <end position="111"/>
    </location>
</feature>
<dbReference type="RefSeq" id="WP_068903969.1">
    <property type="nucleotide sequence ID" value="NZ_LYBM01000031.1"/>
</dbReference>
<dbReference type="STRING" id="1080227.A8L45_15715"/>
<feature type="transmembrane region" description="Helical" evidence="1">
    <location>
        <begin position="61"/>
        <end position="82"/>
    </location>
</feature>
<evidence type="ECO:0000313" key="2">
    <source>
        <dbReference type="EMBL" id="ODA31690.1"/>
    </source>
</evidence>
<dbReference type="Proteomes" id="UP000094936">
    <property type="component" value="Unassembled WGS sequence"/>
</dbReference>
<evidence type="ECO:0008006" key="4">
    <source>
        <dbReference type="Google" id="ProtNLM"/>
    </source>
</evidence>
<dbReference type="Pfam" id="PF11143">
    <property type="entry name" value="DUF2919"/>
    <property type="match status" value="1"/>
</dbReference>
<keyword evidence="3" id="KW-1185">Reference proteome</keyword>
<proteinExistence type="predicted"/>
<gene>
    <name evidence="2" type="ORF">A8L45_15715</name>
</gene>
<accession>A0A1C3EEN9</accession>
<protein>
    <recommendedName>
        <fullName evidence="4">DUF2919 domain-containing protein</fullName>
    </recommendedName>
</protein>
<dbReference type="AlphaFoldDB" id="A0A1C3EEN9"/>
<evidence type="ECO:0000313" key="3">
    <source>
        <dbReference type="Proteomes" id="UP000094936"/>
    </source>
</evidence>
<name>A0A1C3EEN9_9GAMM</name>
<keyword evidence="1" id="KW-0812">Transmembrane</keyword>
<dbReference type="EMBL" id="LYBM01000031">
    <property type="protein sequence ID" value="ODA31690.1"/>
    <property type="molecule type" value="Genomic_DNA"/>
</dbReference>